<feature type="compositionally biased region" description="Polar residues" evidence="1">
    <location>
        <begin position="274"/>
        <end position="289"/>
    </location>
</feature>
<evidence type="ECO:0000313" key="2">
    <source>
        <dbReference type="EMBL" id="OWZ23984.1"/>
    </source>
</evidence>
<accession>A0A225X1H5</accession>
<reference evidence="3" key="1">
    <citation type="submission" date="2017-03" db="EMBL/GenBank/DDBJ databases">
        <title>Phytopthora megakarya and P. palmivora, two closely related causual agents of cacao black pod achieved similar genome size and gene model numbers by different mechanisms.</title>
        <authorList>
            <person name="Ali S."/>
            <person name="Shao J."/>
            <person name="Larry D.J."/>
            <person name="Kronmiller B."/>
            <person name="Shen D."/>
            <person name="Strem M.D."/>
            <person name="Melnick R.L."/>
            <person name="Guiltinan M.J."/>
            <person name="Tyler B.M."/>
            <person name="Meinhardt L.W."/>
            <person name="Bailey B.A."/>
        </authorList>
    </citation>
    <scope>NUCLEOTIDE SEQUENCE [LARGE SCALE GENOMIC DNA]</scope>
    <source>
        <strain evidence="3">zdho120</strain>
    </source>
</reference>
<dbReference type="Proteomes" id="UP000198211">
    <property type="component" value="Unassembled WGS sequence"/>
</dbReference>
<sequence>MLTRLRDVEHQLSTAAMAVKLHLRLLKGEQEAIGWAEIAALALVCGRIEQAQSEVSKSTTDILSLARKHLAGGGNDGDDGDTETEDEDDMENFQVKMEGRREEGVAVDVAVQEEDDVVEETVTVKTEAMECGEERNIDETREVEAGDGSETHTDVEMINAVPGAAVPEERPECRDDVRERLFKIWVHLTRYIQIGYLWSCWSKNLISMVQNTKSSEPKAYASTPRRQSIECTDDENQMAEVEHKGTADDSNNARDDENQSSVFTTEVRAENNKRSTTIAQSNKNKSSQLEVVPDAKADREKEPETCIYEVKRVAAVTTNTFRSKMKAAMIPNMFENCGLNKWLEHVTLLFKVFKK</sequence>
<keyword evidence="3" id="KW-1185">Reference proteome</keyword>
<evidence type="ECO:0000313" key="3">
    <source>
        <dbReference type="Proteomes" id="UP000198211"/>
    </source>
</evidence>
<comment type="caution">
    <text evidence="2">The sequence shown here is derived from an EMBL/GenBank/DDBJ whole genome shotgun (WGS) entry which is preliminary data.</text>
</comment>
<feature type="region of interest" description="Disordered" evidence="1">
    <location>
        <begin position="69"/>
        <end position="88"/>
    </location>
</feature>
<name>A0A225X1H5_9STRA</name>
<protein>
    <submittedName>
        <fullName evidence="2">Uncharacterized protein</fullName>
    </submittedName>
</protein>
<dbReference type="EMBL" id="NBNE01000034">
    <property type="protein sequence ID" value="OWZ23984.1"/>
    <property type="molecule type" value="Genomic_DNA"/>
</dbReference>
<feature type="compositionally biased region" description="Basic and acidic residues" evidence="1">
    <location>
        <begin position="240"/>
        <end position="257"/>
    </location>
</feature>
<evidence type="ECO:0000256" key="1">
    <source>
        <dbReference type="SAM" id="MobiDB-lite"/>
    </source>
</evidence>
<proteinExistence type="predicted"/>
<feature type="region of interest" description="Disordered" evidence="1">
    <location>
        <begin position="214"/>
        <end position="297"/>
    </location>
</feature>
<gene>
    <name evidence="2" type="ORF">PHMEG_0001070</name>
</gene>
<dbReference type="AlphaFoldDB" id="A0A225X1H5"/>
<organism evidence="2 3">
    <name type="scientific">Phytophthora megakarya</name>
    <dbReference type="NCBI Taxonomy" id="4795"/>
    <lineage>
        <taxon>Eukaryota</taxon>
        <taxon>Sar</taxon>
        <taxon>Stramenopiles</taxon>
        <taxon>Oomycota</taxon>
        <taxon>Peronosporomycetes</taxon>
        <taxon>Peronosporales</taxon>
        <taxon>Peronosporaceae</taxon>
        <taxon>Phytophthora</taxon>
    </lineage>
</organism>
<dbReference type="OrthoDB" id="129945at2759"/>
<feature type="compositionally biased region" description="Acidic residues" evidence="1">
    <location>
        <begin position="76"/>
        <end position="88"/>
    </location>
</feature>